<gene>
    <name evidence="1" type="ORF">Sviol_61170</name>
</gene>
<proteinExistence type="predicted"/>
<reference evidence="1" key="1">
    <citation type="submission" date="2024-05" db="EMBL/GenBank/DDBJ databases">
        <title>Whole genome shotgun sequence of Streptomyces violascens NBRC 12920.</title>
        <authorList>
            <person name="Komaki H."/>
            <person name="Tamura T."/>
        </authorList>
    </citation>
    <scope>NUCLEOTIDE SEQUENCE</scope>
    <source>
        <strain evidence="1">NBRC 12920</strain>
    </source>
</reference>
<organism evidence="1 2">
    <name type="scientific">Streptomyces violascens</name>
    <dbReference type="NCBI Taxonomy" id="67381"/>
    <lineage>
        <taxon>Bacteria</taxon>
        <taxon>Bacillati</taxon>
        <taxon>Actinomycetota</taxon>
        <taxon>Actinomycetes</taxon>
        <taxon>Kitasatosporales</taxon>
        <taxon>Streptomycetaceae</taxon>
        <taxon>Streptomyces</taxon>
    </lineage>
</organism>
<comment type="caution">
    <text evidence="1">The sequence shown here is derived from an EMBL/GenBank/DDBJ whole genome shotgun (WGS) entry which is preliminary data.</text>
</comment>
<accession>A0ABQ3QWQ6</accession>
<sequence>MYQRTCRRIGVGFQAEQYVGHRADLARVVGGGGAGGEVAARAEDAHPVAAHGRQVRSAGDEVDLGARAVERGPDICADGSGADYCDFHGALRSVEGPGRWREAG</sequence>
<evidence type="ECO:0000313" key="1">
    <source>
        <dbReference type="EMBL" id="GHI41709.1"/>
    </source>
</evidence>
<evidence type="ECO:0000313" key="2">
    <source>
        <dbReference type="Proteomes" id="UP001050808"/>
    </source>
</evidence>
<keyword evidence="2" id="KW-1185">Reference proteome</keyword>
<protein>
    <submittedName>
        <fullName evidence="1">Uncharacterized protein</fullName>
    </submittedName>
</protein>
<name>A0ABQ3QWQ6_9ACTN</name>
<dbReference type="Proteomes" id="UP001050808">
    <property type="component" value="Unassembled WGS sequence"/>
</dbReference>
<dbReference type="EMBL" id="BNDY01000017">
    <property type="protein sequence ID" value="GHI41709.1"/>
    <property type="molecule type" value="Genomic_DNA"/>
</dbReference>